<dbReference type="EMBL" id="SPUK01000001">
    <property type="protein sequence ID" value="TQW00136.1"/>
    <property type="molecule type" value="Genomic_DNA"/>
</dbReference>
<keyword evidence="2" id="KW-1185">Reference proteome</keyword>
<dbReference type="AlphaFoldDB" id="A0A545VEJ8"/>
<gene>
    <name evidence="1" type="ORF">IF1G_00067</name>
</gene>
<proteinExistence type="predicted"/>
<evidence type="ECO:0000313" key="1">
    <source>
        <dbReference type="EMBL" id="TQW00136.1"/>
    </source>
</evidence>
<dbReference type="Proteomes" id="UP000315783">
    <property type="component" value="Unassembled WGS sequence"/>
</dbReference>
<reference evidence="1 2" key="1">
    <citation type="journal article" date="2019" name="Appl. Microbiol. Biotechnol.">
        <title>Genome sequence of Isaria javanica and comparative genome analysis insights into family S53 peptidase evolution in fungal entomopathogens.</title>
        <authorList>
            <person name="Lin R."/>
            <person name="Zhang X."/>
            <person name="Xin B."/>
            <person name="Zou M."/>
            <person name="Gao Y."/>
            <person name="Qin F."/>
            <person name="Hu Q."/>
            <person name="Xie B."/>
            <person name="Cheng X."/>
        </authorList>
    </citation>
    <scope>NUCLEOTIDE SEQUENCE [LARGE SCALE GENOMIC DNA]</scope>
    <source>
        <strain evidence="1 2">IJ1G</strain>
    </source>
</reference>
<comment type="caution">
    <text evidence="1">The sequence shown here is derived from an EMBL/GenBank/DDBJ whole genome shotgun (WGS) entry which is preliminary data.</text>
</comment>
<sequence>MVTVFWLSACRQQRMHFNALCQDRGLPPAECDLSQVNKSRAVTERGLDYGNARLYVLARCYLSPSMSFGVVLRRRRRSSRVSESESNPKRKLLPDTRAAMNGDQSCGELLRSIRGPLRLLCSNYFVTVTAHTIEAADLDSPADYHSIYYHSIASSPT</sequence>
<name>A0A545VEJ8_9HYPO</name>
<accession>A0A545VEJ8</accession>
<protein>
    <submittedName>
        <fullName evidence="1">Uncharacterized protein</fullName>
    </submittedName>
</protein>
<organism evidence="1 2">
    <name type="scientific">Cordyceps javanica</name>
    <dbReference type="NCBI Taxonomy" id="43265"/>
    <lineage>
        <taxon>Eukaryota</taxon>
        <taxon>Fungi</taxon>
        <taxon>Dikarya</taxon>
        <taxon>Ascomycota</taxon>
        <taxon>Pezizomycotina</taxon>
        <taxon>Sordariomycetes</taxon>
        <taxon>Hypocreomycetidae</taxon>
        <taxon>Hypocreales</taxon>
        <taxon>Cordycipitaceae</taxon>
        <taxon>Cordyceps</taxon>
    </lineage>
</organism>
<evidence type="ECO:0000313" key="2">
    <source>
        <dbReference type="Proteomes" id="UP000315783"/>
    </source>
</evidence>